<dbReference type="eggNOG" id="KOG2718">
    <property type="taxonomic scope" value="Eukaryota"/>
</dbReference>
<dbReference type="EMBL" id="AMQM01007294">
    <property type="status" value="NOT_ANNOTATED_CDS"/>
    <property type="molecule type" value="Genomic_DNA"/>
</dbReference>
<evidence type="ECO:0000256" key="7">
    <source>
        <dbReference type="SAM" id="MobiDB-lite"/>
    </source>
</evidence>
<dbReference type="Pfam" id="PF01758">
    <property type="entry name" value="SBF"/>
    <property type="match status" value="1"/>
</dbReference>
<evidence type="ECO:0000256" key="1">
    <source>
        <dbReference type="ARBA" id="ARBA00004141"/>
    </source>
</evidence>
<accession>T1EDF4</accession>
<dbReference type="HOGENOM" id="CLU_032687_0_0_1"/>
<feature type="transmembrane region" description="Helical" evidence="8">
    <location>
        <begin position="211"/>
        <end position="233"/>
    </location>
</feature>
<dbReference type="AlphaFoldDB" id="T1EDF4"/>
<dbReference type="RefSeq" id="XP_009028182.1">
    <property type="nucleotide sequence ID" value="XM_009029934.1"/>
</dbReference>
<dbReference type="PANTHER" id="PTHR10361">
    <property type="entry name" value="SODIUM-BILE ACID COTRANSPORTER"/>
    <property type="match status" value="1"/>
</dbReference>
<organism evidence="10 11">
    <name type="scientific">Helobdella robusta</name>
    <name type="common">Californian leech</name>
    <dbReference type="NCBI Taxonomy" id="6412"/>
    <lineage>
        <taxon>Eukaryota</taxon>
        <taxon>Metazoa</taxon>
        <taxon>Spiralia</taxon>
        <taxon>Lophotrochozoa</taxon>
        <taxon>Annelida</taxon>
        <taxon>Clitellata</taxon>
        <taxon>Hirudinea</taxon>
        <taxon>Rhynchobdellida</taxon>
        <taxon>Glossiphoniidae</taxon>
        <taxon>Helobdella</taxon>
    </lineage>
</organism>
<feature type="compositionally biased region" description="Basic and acidic residues" evidence="7">
    <location>
        <begin position="366"/>
        <end position="378"/>
    </location>
</feature>
<dbReference type="CTD" id="20194606"/>
<keyword evidence="3 8" id="KW-0812">Transmembrane</keyword>
<dbReference type="OMA" id="ASQFILM"/>
<evidence type="ECO:0000313" key="11">
    <source>
        <dbReference type="Proteomes" id="UP000015101"/>
    </source>
</evidence>
<dbReference type="STRING" id="6412.T1EDF4"/>
<evidence type="ECO:0008006" key="12">
    <source>
        <dbReference type="Google" id="ProtNLM"/>
    </source>
</evidence>
<dbReference type="InterPro" id="IPR002657">
    <property type="entry name" value="BilAc:Na_symport/Acr3"/>
</dbReference>
<dbReference type="InterPro" id="IPR038770">
    <property type="entry name" value="Na+/solute_symporter_sf"/>
</dbReference>
<feature type="transmembrane region" description="Helical" evidence="8">
    <location>
        <begin position="240"/>
        <end position="261"/>
    </location>
</feature>
<evidence type="ECO:0000256" key="6">
    <source>
        <dbReference type="ARBA" id="ARBA00023136"/>
    </source>
</evidence>
<evidence type="ECO:0000256" key="4">
    <source>
        <dbReference type="ARBA" id="ARBA00022847"/>
    </source>
</evidence>
<dbReference type="Proteomes" id="UP000015101">
    <property type="component" value="Unassembled WGS sequence"/>
</dbReference>
<evidence type="ECO:0000256" key="8">
    <source>
        <dbReference type="SAM" id="Phobius"/>
    </source>
</evidence>
<feature type="transmembrane region" description="Helical" evidence="8">
    <location>
        <begin position="180"/>
        <end position="205"/>
    </location>
</feature>
<evidence type="ECO:0000256" key="5">
    <source>
        <dbReference type="ARBA" id="ARBA00022989"/>
    </source>
</evidence>
<feature type="transmembrane region" description="Helical" evidence="8">
    <location>
        <begin position="15"/>
        <end position="39"/>
    </location>
</feature>
<dbReference type="OrthoDB" id="203097at2759"/>
<dbReference type="InterPro" id="IPR004710">
    <property type="entry name" value="Bilac:Na_transpt"/>
</dbReference>
<evidence type="ECO:0000313" key="9">
    <source>
        <dbReference type="EMBL" id="ESN93769.1"/>
    </source>
</evidence>
<name>T1EDF4_HELRO</name>
<evidence type="ECO:0000313" key="10">
    <source>
        <dbReference type="EnsemblMetazoa" id="HelroP103288"/>
    </source>
</evidence>
<dbReference type="FunCoup" id="T1EDF4">
    <property type="interactions" value="106"/>
</dbReference>
<feature type="transmembrane region" description="Helical" evidence="8">
    <location>
        <begin position="109"/>
        <end position="134"/>
    </location>
</feature>
<dbReference type="GO" id="GO:0015293">
    <property type="term" value="F:symporter activity"/>
    <property type="evidence" value="ECO:0007669"/>
    <property type="project" value="UniProtKB-KW"/>
</dbReference>
<keyword evidence="4" id="KW-0813">Transport</keyword>
<keyword evidence="5 8" id="KW-1133">Transmembrane helix</keyword>
<feature type="transmembrane region" description="Helical" evidence="8">
    <location>
        <begin position="51"/>
        <end position="72"/>
    </location>
</feature>
<dbReference type="InParanoid" id="T1EDF4"/>
<dbReference type="PROSITE" id="PS51257">
    <property type="entry name" value="PROKAR_LIPOPROTEIN"/>
    <property type="match status" value="1"/>
</dbReference>
<reference evidence="9 11" key="2">
    <citation type="journal article" date="2013" name="Nature">
        <title>Insights into bilaterian evolution from three spiralian genomes.</title>
        <authorList>
            <person name="Simakov O."/>
            <person name="Marletaz F."/>
            <person name="Cho S.J."/>
            <person name="Edsinger-Gonzales E."/>
            <person name="Havlak P."/>
            <person name="Hellsten U."/>
            <person name="Kuo D.H."/>
            <person name="Larsson T."/>
            <person name="Lv J."/>
            <person name="Arendt D."/>
            <person name="Savage R."/>
            <person name="Osoegawa K."/>
            <person name="de Jong P."/>
            <person name="Grimwood J."/>
            <person name="Chapman J.A."/>
            <person name="Shapiro H."/>
            <person name="Aerts A."/>
            <person name="Otillar R.P."/>
            <person name="Terry A.Y."/>
            <person name="Boore J.L."/>
            <person name="Grigoriev I.V."/>
            <person name="Lindberg D.R."/>
            <person name="Seaver E.C."/>
            <person name="Weisblat D.A."/>
            <person name="Putnam N.H."/>
            <person name="Rokhsar D.S."/>
        </authorList>
    </citation>
    <scope>NUCLEOTIDE SEQUENCE</scope>
</reference>
<comment type="subcellular location">
    <subcellularLocation>
        <location evidence="1">Membrane</location>
        <topology evidence="1">Multi-pass membrane protein</topology>
    </subcellularLocation>
</comment>
<sequence>MNIVVVRVERIVDTLFIVVVMLLMMAAYVGMGCAVELSVVKEVLKKPVPPFIGFCSQYFIMPLTAFGLVRIFNLSGGIGLGFFASGCAPGGGASNMYTYMLGGDTSLSVTMTVVSTLTALAMFPAWLYALRYFIPGVEGTTFKIPYYNILASLATMVIPLTIGILIRLKRPQLACSIKKALRPFFAFIIIFLFTVGIWSNIYLVYLFSAKLFLAACILSYSGFLLGGFFAFICRLPLARIIAVAIETGVQNTGLPILLLKFSLMQPEADMSVVSPVSVAMFMPVPLWIAIAVLEVRKCVNKKKQTDPKEPLDLLVGDQRLTNDGGEELNDELDELAINRDPINNRSTKLEYSENGNVPKIVIDSDNDLKPSEKHEGDI</sequence>
<reference evidence="11" key="1">
    <citation type="submission" date="2012-12" db="EMBL/GenBank/DDBJ databases">
        <authorList>
            <person name="Hellsten U."/>
            <person name="Grimwood J."/>
            <person name="Chapman J.A."/>
            <person name="Shapiro H."/>
            <person name="Aerts A."/>
            <person name="Otillar R.P."/>
            <person name="Terry A.Y."/>
            <person name="Boore J.L."/>
            <person name="Simakov O."/>
            <person name="Marletaz F."/>
            <person name="Cho S.-J."/>
            <person name="Edsinger-Gonzales E."/>
            <person name="Havlak P."/>
            <person name="Kuo D.-H."/>
            <person name="Larsson T."/>
            <person name="Lv J."/>
            <person name="Arendt D."/>
            <person name="Savage R."/>
            <person name="Osoegawa K."/>
            <person name="de Jong P."/>
            <person name="Lindberg D.R."/>
            <person name="Seaver E.C."/>
            <person name="Weisblat D.A."/>
            <person name="Putnam N.H."/>
            <person name="Grigoriev I.V."/>
            <person name="Rokhsar D.S."/>
        </authorList>
    </citation>
    <scope>NUCLEOTIDE SEQUENCE</scope>
</reference>
<dbReference type="EnsemblMetazoa" id="HelroT103288">
    <property type="protein sequence ID" value="HelroP103288"/>
    <property type="gene ID" value="HelroG103288"/>
</dbReference>
<dbReference type="GO" id="GO:0016020">
    <property type="term" value="C:membrane"/>
    <property type="evidence" value="ECO:0007669"/>
    <property type="project" value="UniProtKB-SubCell"/>
</dbReference>
<evidence type="ECO:0000256" key="3">
    <source>
        <dbReference type="ARBA" id="ARBA00022692"/>
    </source>
</evidence>
<protein>
    <recommendedName>
        <fullName evidence="12">P3 protein</fullName>
    </recommendedName>
</protein>
<keyword evidence="11" id="KW-1185">Reference proteome</keyword>
<dbReference type="Gene3D" id="1.20.1530.20">
    <property type="match status" value="1"/>
</dbReference>
<keyword evidence="4" id="KW-0769">Symport</keyword>
<dbReference type="PANTHER" id="PTHR10361:SF28">
    <property type="entry name" value="P3 PROTEIN-RELATED"/>
    <property type="match status" value="1"/>
</dbReference>
<evidence type="ECO:0000256" key="2">
    <source>
        <dbReference type="ARBA" id="ARBA00006528"/>
    </source>
</evidence>
<gene>
    <name evidence="10" type="primary">20194606</name>
    <name evidence="9" type="ORF">HELRODRAFT_103288</name>
</gene>
<keyword evidence="6 8" id="KW-0472">Membrane</keyword>
<proteinExistence type="inferred from homology"/>
<dbReference type="KEGG" id="hro:HELRODRAFT_103288"/>
<dbReference type="EMBL" id="KB097594">
    <property type="protein sequence ID" value="ESN93769.1"/>
    <property type="molecule type" value="Genomic_DNA"/>
</dbReference>
<feature type="transmembrane region" description="Helical" evidence="8">
    <location>
        <begin position="273"/>
        <end position="293"/>
    </location>
</feature>
<feature type="transmembrane region" description="Helical" evidence="8">
    <location>
        <begin position="78"/>
        <end position="97"/>
    </location>
</feature>
<reference evidence="10" key="3">
    <citation type="submission" date="2015-06" db="UniProtKB">
        <authorList>
            <consortium name="EnsemblMetazoa"/>
        </authorList>
    </citation>
    <scope>IDENTIFICATION</scope>
</reference>
<dbReference type="GeneID" id="20194606"/>
<comment type="similarity">
    <text evidence="2">Belongs to the bile acid:sodium symporter (BASS) (TC 2.A.28) family.</text>
</comment>
<feature type="transmembrane region" description="Helical" evidence="8">
    <location>
        <begin position="146"/>
        <end position="168"/>
    </location>
</feature>
<feature type="region of interest" description="Disordered" evidence="7">
    <location>
        <begin position="343"/>
        <end position="378"/>
    </location>
</feature>